<feature type="domain" description="SD-repeat containing protein B" evidence="5">
    <location>
        <begin position="199"/>
        <end position="271"/>
    </location>
</feature>
<keyword evidence="2" id="KW-0964">Secreted</keyword>
<evidence type="ECO:0000256" key="3">
    <source>
        <dbReference type="ARBA" id="ARBA00022729"/>
    </source>
</evidence>
<dbReference type="InterPro" id="IPR041033">
    <property type="entry name" value="SpaA_PFL_dom_1"/>
</dbReference>
<dbReference type="SUPFAM" id="SSF51120">
    <property type="entry name" value="beta-Roll"/>
    <property type="match status" value="3"/>
</dbReference>
<dbReference type="InterPro" id="IPR001343">
    <property type="entry name" value="Hemolysn_Ca-bd"/>
</dbReference>
<evidence type="ECO:0000259" key="6">
    <source>
        <dbReference type="Pfam" id="PF17802"/>
    </source>
</evidence>
<dbReference type="InterPro" id="IPR051417">
    <property type="entry name" value="SDr/BOS_complex"/>
</dbReference>
<dbReference type="InterPro" id="IPR013783">
    <property type="entry name" value="Ig-like_fold"/>
</dbReference>
<evidence type="ECO:0000259" key="5">
    <source>
        <dbReference type="Pfam" id="PF17210"/>
    </source>
</evidence>
<dbReference type="EMBL" id="CADCTZ010000081">
    <property type="protein sequence ID" value="CAA9307658.1"/>
    <property type="molecule type" value="Genomic_DNA"/>
</dbReference>
<dbReference type="InterPro" id="IPR011049">
    <property type="entry name" value="Serralysin-like_metalloprot_C"/>
</dbReference>
<keyword evidence="3" id="KW-0732">Signal</keyword>
<dbReference type="Pfam" id="PF17210">
    <property type="entry name" value="SdrD_B"/>
    <property type="match status" value="5"/>
</dbReference>
<dbReference type="InterPro" id="IPR018511">
    <property type="entry name" value="Hemolysin-typ_Ca-bd_CS"/>
</dbReference>
<dbReference type="Pfam" id="PF17802">
    <property type="entry name" value="SpaA"/>
    <property type="match status" value="1"/>
</dbReference>
<name>A0A6J4KLD3_9CYAN</name>
<feature type="domain" description="SpaA-like prealbumin fold" evidence="6">
    <location>
        <begin position="16"/>
        <end position="66"/>
    </location>
</feature>
<dbReference type="SUPFAM" id="SSF117074">
    <property type="entry name" value="Hypothetical protein PA1324"/>
    <property type="match status" value="6"/>
</dbReference>
<evidence type="ECO:0000256" key="1">
    <source>
        <dbReference type="ARBA" id="ARBA00004613"/>
    </source>
</evidence>
<dbReference type="PROSITE" id="PS00330">
    <property type="entry name" value="HEMOLYSIN_CALCIUM"/>
    <property type="match status" value="1"/>
</dbReference>
<dbReference type="InterPro" id="IPR033764">
    <property type="entry name" value="Sdr_B"/>
</dbReference>
<dbReference type="PANTHER" id="PTHR23303">
    <property type="entry name" value="CARBOXYPEPTIDASE REGULATORY REGION-CONTAINING"/>
    <property type="match status" value="1"/>
</dbReference>
<feature type="domain" description="SD-repeat containing protein B" evidence="5">
    <location>
        <begin position="420"/>
        <end position="494"/>
    </location>
</feature>
<sequence>MTVFLDTNNDGILGAGETSATTGANGSFTFPNLPSGTYNVREVVPANSQPTTPNPVAVTLTAGQTTPATVNFGNQAIPAVLGSITGIKFNDIDGNGTQAAGEVGVPGVTVFLDTNNDGILGAGETSATTGANGSFTFPNLPSGTYNVREVVPANSQPTTPNPVAVTLAAGQTTPATVNFGNQIPIIIQPIPRSTITGIKFNDIDGNGTQAAGEVGVPGVTVFLDTNNDGILDAGETSATTDANGGFNFPNLTPGTYNVREVVPPFTQPTTPNPVPVTLAAETTAPATVNFGNRFLPGTISGTKFNDTNGNGTQDTGEIGIPGVTIFLDTNNNGTPDTGETQATTGTEGNYSFPNLQTGTYNVREVVPTGFRATTPNPRTISFDPGGTATANFGNQQVPPTPTPTPTPPTTPVQQGSISGLKFNDGNGNGTQDAQEIGLSGWQIFLDANGNNSLDSGETTVTTDNSGNYSFNNLNPGTYNVREVQQTGWTQTTTNPAPINLASGESGSGINFGNFQNISISGRKFNDLNNNGVLEAQEPLLPNWQIFLDANINGSLDAGEVNTSTDSLGGYSFANLGPGTYQLREVNQPGWMQTTANPADIIAVSGTNVSNINFGNSFAQMQPPPEEGQDAECICEQIVLPSIGSVRGPSSVTNTRNGTNGNDRILGTNNSDEINGFNGSDVLVGLRGNDNIYGGLNSAFPVGPDIDRDFAFGNEGNDYLNGVAGDDLIFAGKNEDVVYGGKDDDIIFGDQESDTLIGDQGNDTIYGGTINPFDPDLTGNDLLFGLAGDDFLSGEKNQDTIAGGDGNDTVRAGKGDDLVFGELGSNLLFGDEGSDTICGGEGEDTVYGDIGSPLPIGSTGPKDEICGGSGNDLLFGNEGQDTVNGETGNDTVYGGKDEDSLLGGAGDDLLFGDGGNDTLIGGTGNDRFMLGQDLGSETILDFQYGLDSIGLMGGLNFSQLSIVAENNSTLIRVTGSGQLLATLSNVPATVITATDFALL</sequence>
<feature type="compositionally biased region" description="Low complexity" evidence="4">
    <location>
        <begin position="333"/>
        <end position="348"/>
    </location>
</feature>
<organism evidence="7">
    <name type="scientific">uncultured Microcoleus sp</name>
    <dbReference type="NCBI Taxonomy" id="259945"/>
    <lineage>
        <taxon>Bacteria</taxon>
        <taxon>Bacillati</taxon>
        <taxon>Cyanobacteriota</taxon>
        <taxon>Cyanophyceae</taxon>
        <taxon>Oscillatoriophycideae</taxon>
        <taxon>Oscillatoriales</taxon>
        <taxon>Microcoleaceae</taxon>
        <taxon>Microcoleus</taxon>
        <taxon>environmental samples</taxon>
    </lineage>
</organism>
<gene>
    <name evidence="7" type="ORF">AVDCRST_MAG84-564</name>
</gene>
<proteinExistence type="predicted"/>
<dbReference type="GO" id="GO:0005509">
    <property type="term" value="F:calcium ion binding"/>
    <property type="evidence" value="ECO:0007669"/>
    <property type="project" value="InterPro"/>
</dbReference>
<evidence type="ECO:0000313" key="7">
    <source>
        <dbReference type="EMBL" id="CAA9307658.1"/>
    </source>
</evidence>
<accession>A0A6J4KLD3</accession>
<dbReference type="Gene3D" id="2.60.40.10">
    <property type="entry name" value="Immunoglobulins"/>
    <property type="match status" value="6"/>
</dbReference>
<feature type="domain" description="SD-repeat containing protein B" evidence="5">
    <location>
        <begin position="87"/>
        <end position="161"/>
    </location>
</feature>
<protein>
    <submittedName>
        <fullName evidence="7">Cna B domain protein</fullName>
    </submittedName>
</protein>
<dbReference type="AlphaFoldDB" id="A0A6J4KLD3"/>
<reference evidence="7" key="1">
    <citation type="submission" date="2020-02" db="EMBL/GenBank/DDBJ databases">
        <authorList>
            <person name="Meier V. D."/>
        </authorList>
    </citation>
    <scope>NUCLEOTIDE SEQUENCE</scope>
    <source>
        <strain evidence="7">AVDCRST_MAG84</strain>
    </source>
</reference>
<feature type="compositionally biased region" description="Pro residues" evidence="4">
    <location>
        <begin position="398"/>
        <end position="410"/>
    </location>
</feature>
<feature type="domain" description="SD-repeat containing protein B" evidence="5">
    <location>
        <begin position="303"/>
        <end position="376"/>
    </location>
</feature>
<feature type="domain" description="SD-repeat containing protein B" evidence="5">
    <location>
        <begin position="522"/>
        <end position="597"/>
    </location>
</feature>
<feature type="region of interest" description="Disordered" evidence="4">
    <location>
        <begin position="369"/>
        <end position="433"/>
    </location>
</feature>
<evidence type="ECO:0000256" key="2">
    <source>
        <dbReference type="ARBA" id="ARBA00022525"/>
    </source>
</evidence>
<dbReference type="PRINTS" id="PR00313">
    <property type="entry name" value="CABNDNGRPT"/>
</dbReference>
<dbReference type="GO" id="GO:0005576">
    <property type="term" value="C:extracellular region"/>
    <property type="evidence" value="ECO:0007669"/>
    <property type="project" value="UniProtKB-SubCell"/>
</dbReference>
<feature type="region of interest" description="Disordered" evidence="4">
    <location>
        <begin position="332"/>
        <end position="355"/>
    </location>
</feature>
<dbReference type="Pfam" id="PF00353">
    <property type="entry name" value="HemolysinCabind"/>
    <property type="match status" value="4"/>
</dbReference>
<feature type="compositionally biased region" description="Polar residues" evidence="4">
    <location>
        <begin position="388"/>
        <end position="397"/>
    </location>
</feature>
<dbReference type="Gene3D" id="2.150.10.10">
    <property type="entry name" value="Serralysin-like metalloprotease, C-terminal"/>
    <property type="match status" value="3"/>
</dbReference>
<evidence type="ECO:0000256" key="4">
    <source>
        <dbReference type="SAM" id="MobiDB-lite"/>
    </source>
</evidence>
<dbReference type="PANTHER" id="PTHR23303:SF15">
    <property type="entry name" value="COLOSSIN-A"/>
    <property type="match status" value="1"/>
</dbReference>
<comment type="subcellular location">
    <subcellularLocation>
        <location evidence="1">Secreted</location>
    </subcellularLocation>
</comment>